<evidence type="ECO:0000313" key="3">
    <source>
        <dbReference type="Proteomes" id="UP000759273"/>
    </source>
</evidence>
<proteinExistence type="predicted"/>
<evidence type="ECO:0000259" key="1">
    <source>
        <dbReference type="PROSITE" id="PS50995"/>
    </source>
</evidence>
<dbReference type="AlphaFoldDB" id="A0A943HII7"/>
<gene>
    <name evidence="2" type="ORF">KHY36_11200</name>
</gene>
<evidence type="ECO:0000313" key="2">
    <source>
        <dbReference type="EMBL" id="MBS5333078.1"/>
    </source>
</evidence>
<feature type="domain" description="HTH marR-type" evidence="1">
    <location>
        <begin position="1"/>
        <end position="146"/>
    </location>
</feature>
<protein>
    <submittedName>
        <fullName evidence="2">MarR family transcriptional regulator</fullName>
    </submittedName>
</protein>
<dbReference type="GO" id="GO:0006950">
    <property type="term" value="P:response to stress"/>
    <property type="evidence" value="ECO:0007669"/>
    <property type="project" value="TreeGrafter"/>
</dbReference>
<dbReference type="PANTHER" id="PTHR33164:SF43">
    <property type="entry name" value="HTH-TYPE TRANSCRIPTIONAL REPRESSOR YETL"/>
    <property type="match status" value="1"/>
</dbReference>
<dbReference type="Pfam" id="PF12802">
    <property type="entry name" value="MarR_2"/>
    <property type="match status" value="1"/>
</dbReference>
<dbReference type="InterPro" id="IPR036388">
    <property type="entry name" value="WH-like_DNA-bd_sf"/>
</dbReference>
<dbReference type="Proteomes" id="UP000759273">
    <property type="component" value="Unassembled WGS sequence"/>
</dbReference>
<dbReference type="InterPro" id="IPR000835">
    <property type="entry name" value="HTH_MarR-typ"/>
</dbReference>
<reference evidence="2" key="1">
    <citation type="submission" date="2021-02" db="EMBL/GenBank/DDBJ databases">
        <title>Infant gut strain persistence is associated with maternal origin, phylogeny, and functional potential including surface adhesion and iron acquisition.</title>
        <authorList>
            <person name="Lou Y.C."/>
        </authorList>
    </citation>
    <scope>NUCLEOTIDE SEQUENCE</scope>
    <source>
        <strain evidence="2">L3_101_000M1_dasL3_101_000M1_concoct_87</strain>
    </source>
</reference>
<dbReference type="PANTHER" id="PTHR33164">
    <property type="entry name" value="TRANSCRIPTIONAL REGULATOR, MARR FAMILY"/>
    <property type="match status" value="1"/>
</dbReference>
<dbReference type="SUPFAM" id="SSF46785">
    <property type="entry name" value="Winged helix' DNA-binding domain"/>
    <property type="match status" value="1"/>
</dbReference>
<organism evidence="2 3">
    <name type="scientific">Subdoligranulum variabile</name>
    <dbReference type="NCBI Taxonomy" id="214851"/>
    <lineage>
        <taxon>Bacteria</taxon>
        <taxon>Bacillati</taxon>
        <taxon>Bacillota</taxon>
        <taxon>Clostridia</taxon>
        <taxon>Eubacteriales</taxon>
        <taxon>Oscillospiraceae</taxon>
        <taxon>Subdoligranulum</taxon>
    </lineage>
</organism>
<dbReference type="PROSITE" id="PS50995">
    <property type="entry name" value="HTH_MARR_2"/>
    <property type="match status" value="1"/>
</dbReference>
<dbReference type="InterPro" id="IPR036390">
    <property type="entry name" value="WH_DNA-bd_sf"/>
</dbReference>
<accession>A0A943HII7</accession>
<dbReference type="EMBL" id="JAGZGG010000029">
    <property type="protein sequence ID" value="MBS5333078.1"/>
    <property type="molecule type" value="Genomic_DNA"/>
</dbReference>
<dbReference type="GO" id="GO:0003700">
    <property type="term" value="F:DNA-binding transcription factor activity"/>
    <property type="evidence" value="ECO:0007669"/>
    <property type="project" value="InterPro"/>
</dbReference>
<dbReference type="Gene3D" id="1.10.10.10">
    <property type="entry name" value="Winged helix-like DNA-binding domain superfamily/Winged helix DNA-binding domain"/>
    <property type="match status" value="1"/>
</dbReference>
<name>A0A943HII7_9FIRM</name>
<dbReference type="PRINTS" id="PR00598">
    <property type="entry name" value="HTHMARR"/>
</dbReference>
<dbReference type="InterPro" id="IPR039422">
    <property type="entry name" value="MarR/SlyA-like"/>
</dbReference>
<sequence>MTVKLIKQMIDACRLGKRACDMMPPLPKDVLPSYIHVLDTVHTLEAASGPVRVSDISDALGLPRPGVTRTVKEMEAKGYLTKSASPDDGRVTYITATEAGRQLCDKYDTQYFSELLPALQDIPEEDAACMIRTIETLYQVLAERRNNVGKQ</sequence>
<comment type="caution">
    <text evidence="2">The sequence shown here is derived from an EMBL/GenBank/DDBJ whole genome shotgun (WGS) entry which is preliminary data.</text>
</comment>
<dbReference type="SMART" id="SM00347">
    <property type="entry name" value="HTH_MARR"/>
    <property type="match status" value="1"/>
</dbReference>